<dbReference type="Proteomes" id="UP000249390">
    <property type="component" value="Unassembled WGS sequence"/>
</dbReference>
<dbReference type="PANTHER" id="PTHR33868:SF10">
    <property type="entry name" value="OS08G0483100 PROTEIN"/>
    <property type="match status" value="1"/>
</dbReference>
<keyword evidence="1" id="KW-1133">Transmembrane helix</keyword>
<organism evidence="2 3">
    <name type="scientific">Cuscuta australis</name>
    <dbReference type="NCBI Taxonomy" id="267555"/>
    <lineage>
        <taxon>Eukaryota</taxon>
        <taxon>Viridiplantae</taxon>
        <taxon>Streptophyta</taxon>
        <taxon>Embryophyta</taxon>
        <taxon>Tracheophyta</taxon>
        <taxon>Spermatophyta</taxon>
        <taxon>Magnoliopsida</taxon>
        <taxon>eudicotyledons</taxon>
        <taxon>Gunneridae</taxon>
        <taxon>Pentapetalae</taxon>
        <taxon>asterids</taxon>
        <taxon>lamiids</taxon>
        <taxon>Solanales</taxon>
        <taxon>Convolvulaceae</taxon>
        <taxon>Cuscuteae</taxon>
        <taxon>Cuscuta</taxon>
        <taxon>Cuscuta subgen. Grammica</taxon>
        <taxon>Cuscuta sect. Cleistogrammica</taxon>
    </lineage>
</organism>
<feature type="transmembrane region" description="Helical" evidence="1">
    <location>
        <begin position="122"/>
        <end position="146"/>
    </location>
</feature>
<protein>
    <submittedName>
        <fullName evidence="2">Uncharacterized protein</fullName>
    </submittedName>
</protein>
<dbReference type="EMBL" id="NQVE01000150">
    <property type="protein sequence ID" value="RAL43948.1"/>
    <property type="molecule type" value="Genomic_DNA"/>
</dbReference>
<keyword evidence="3" id="KW-1185">Reference proteome</keyword>
<accession>A0A328DH75</accession>
<gene>
    <name evidence="2" type="ORF">DM860_014085</name>
</gene>
<comment type="caution">
    <text evidence="2">The sequence shown here is derived from an EMBL/GenBank/DDBJ whole genome shotgun (WGS) entry which is preliminary data.</text>
</comment>
<dbReference type="AlphaFoldDB" id="A0A328DH75"/>
<keyword evidence="1" id="KW-0812">Transmembrane</keyword>
<evidence type="ECO:0000313" key="3">
    <source>
        <dbReference type="Proteomes" id="UP000249390"/>
    </source>
</evidence>
<dbReference type="PANTHER" id="PTHR33868">
    <property type="entry name" value="EXPRESSED PROTEIN"/>
    <property type="match status" value="1"/>
</dbReference>
<sequence length="147" mass="16228">MAAGTMAANRNKAAISLTFGIRTGSHQKLTEDGDKCSWGLEENEKVEILLKALRLSQSRARVAERRYQALCKETDHLSNLLLQESLRFLACRNTIRLLELQASQLKSTDAHHKGPSSSSSSLAWFMSRAFCVGIGCGICLAFGCIYF</sequence>
<proteinExistence type="predicted"/>
<evidence type="ECO:0000256" key="1">
    <source>
        <dbReference type="SAM" id="Phobius"/>
    </source>
</evidence>
<name>A0A328DH75_9ASTE</name>
<reference evidence="2 3" key="1">
    <citation type="submission" date="2018-06" db="EMBL/GenBank/DDBJ databases">
        <title>The Genome of Cuscuta australis (Dodder) Provides Insight into the Evolution of Plant Parasitism.</title>
        <authorList>
            <person name="Liu H."/>
        </authorList>
    </citation>
    <scope>NUCLEOTIDE SEQUENCE [LARGE SCALE GENOMIC DNA]</scope>
    <source>
        <strain evidence="3">cv. Yunnan</strain>
        <tissue evidence="2">Vines</tissue>
    </source>
</reference>
<evidence type="ECO:0000313" key="2">
    <source>
        <dbReference type="EMBL" id="RAL43948.1"/>
    </source>
</evidence>
<keyword evidence="1" id="KW-0472">Membrane</keyword>